<evidence type="ECO:0000259" key="4">
    <source>
        <dbReference type="PROSITE" id="PS50048"/>
    </source>
</evidence>
<dbReference type="GO" id="GO:0003677">
    <property type="term" value="F:DNA binding"/>
    <property type="evidence" value="ECO:0007669"/>
    <property type="project" value="InterPro"/>
</dbReference>
<keyword evidence="2" id="KW-0539">Nucleus</keyword>
<dbReference type="Proteomes" id="UP001182556">
    <property type="component" value="Unassembled WGS sequence"/>
</dbReference>
<dbReference type="InterPro" id="IPR007219">
    <property type="entry name" value="XnlR_reg_dom"/>
</dbReference>
<keyword evidence="1" id="KW-0479">Metal-binding</keyword>
<evidence type="ECO:0000256" key="3">
    <source>
        <dbReference type="SAM" id="MobiDB-lite"/>
    </source>
</evidence>
<dbReference type="GO" id="GO:0000981">
    <property type="term" value="F:DNA-binding transcription factor activity, RNA polymerase II-specific"/>
    <property type="evidence" value="ECO:0007669"/>
    <property type="project" value="InterPro"/>
</dbReference>
<dbReference type="CDD" id="cd00067">
    <property type="entry name" value="GAL4"/>
    <property type="match status" value="1"/>
</dbReference>
<dbReference type="PROSITE" id="PS50048">
    <property type="entry name" value="ZN2_CY6_FUNGAL_2"/>
    <property type="match status" value="1"/>
</dbReference>
<dbReference type="Pfam" id="PF04082">
    <property type="entry name" value="Fungal_trans"/>
    <property type="match status" value="1"/>
</dbReference>
<dbReference type="CDD" id="cd12148">
    <property type="entry name" value="fungal_TF_MHR"/>
    <property type="match status" value="1"/>
</dbReference>
<feature type="compositionally biased region" description="Low complexity" evidence="3">
    <location>
        <begin position="29"/>
        <end position="38"/>
    </location>
</feature>
<evidence type="ECO:0000256" key="1">
    <source>
        <dbReference type="ARBA" id="ARBA00022723"/>
    </source>
</evidence>
<evidence type="ECO:0000313" key="6">
    <source>
        <dbReference type="Proteomes" id="UP001182556"/>
    </source>
</evidence>
<evidence type="ECO:0000313" key="5">
    <source>
        <dbReference type="EMBL" id="KAK1925069.1"/>
    </source>
</evidence>
<feature type="compositionally biased region" description="Low complexity" evidence="3">
    <location>
        <begin position="9"/>
        <end position="18"/>
    </location>
</feature>
<proteinExistence type="predicted"/>
<dbReference type="AlphaFoldDB" id="A0AAD9FRX9"/>
<feature type="region of interest" description="Disordered" evidence="3">
    <location>
        <begin position="257"/>
        <end position="302"/>
    </location>
</feature>
<feature type="compositionally biased region" description="Polar residues" evidence="3">
    <location>
        <begin position="260"/>
        <end position="294"/>
    </location>
</feature>
<dbReference type="InterPro" id="IPR001138">
    <property type="entry name" value="Zn2Cys6_DnaBD"/>
</dbReference>
<dbReference type="GO" id="GO:0008270">
    <property type="term" value="F:zinc ion binding"/>
    <property type="evidence" value="ECO:0007669"/>
    <property type="project" value="InterPro"/>
</dbReference>
<protein>
    <submittedName>
        <fullName evidence="5">Fungal-specific transcription factor domain-containing protein</fullName>
    </submittedName>
</protein>
<accession>A0AAD9FRX9</accession>
<sequence>MVPEEMYSATTATATTITQQHPVDPSMTSYPLLHSSSPHYPPHLPTNAHPHSTSGQSYPPHPPAMLHGSPTSLYPPLPRRSSDLGIAAPDIHPNRRPVDDHREEVRVKVEDAARKRKKRSSMPVNSTTYPSGSPGLGDSVLGLDAGRARPLPQRSVTVDAPPSQGAAGSEDEDGVLGKGKTRPASNNGLPNLTSCEACRKGKRRCEPSPLVPPDHPDVANLPCARCRRFAVKCHRATVTRRKGPAPVDLSAISDAAHGYASSSGHPPSDHTPSSVEVYPTATTSNSAHRQSSGHTLGDGADLYQSRSSLGSPMYPILAVSPALSTNMHMYENLDQVVSGPVINTIINLFFDYVYPLTPCLHRPTFVSNLTARRDKTDPVFFALTLTVLASTLVQVPRSLVNLDKSEIENLARRCVRVARAKVAYIFEEPGPVLSSYIVICYLEGIVHLLLGNNTAHVIATAQANQLALAMRLNEESSYEGLDPIECEMRRRIYWLLFQADKSTACLRARTICLRLEDAALLRLPTEVDDELITPNGIMPQPAGKTPLISGFNVNTNLFRILNDALLLQRRRAPPTVDSVVADLQHVNELREKVMQTTLQVPDALLLRTEWRSRVLSPAEDWEAKLQERFLNYFNAPADSTHALNSFLVMQGNILVTQHLVRLVLLQTRDQLFAQLAMLTQIPVQNAGLMAGVGTVEAAEDIACELLDGLNSLPVECVATNGPSLVQKVRFVAIQLMESPEALSPTTERAQKLLMQFLSVLSVIEGMYTFGRDISAE</sequence>
<gene>
    <name evidence="5" type="ORF">DB88DRAFT_248908</name>
</gene>
<dbReference type="EMBL" id="JAODAN010000004">
    <property type="protein sequence ID" value="KAK1925069.1"/>
    <property type="molecule type" value="Genomic_DNA"/>
</dbReference>
<feature type="compositionally biased region" description="Polar residues" evidence="3">
    <location>
        <begin position="122"/>
        <end position="131"/>
    </location>
</feature>
<dbReference type="InterPro" id="IPR050797">
    <property type="entry name" value="Carb_Metab_Trans_Reg"/>
</dbReference>
<dbReference type="PANTHER" id="PTHR31668">
    <property type="entry name" value="GLUCOSE TRANSPORT TRANSCRIPTION REGULATOR RGT1-RELATED-RELATED"/>
    <property type="match status" value="1"/>
</dbReference>
<keyword evidence="6" id="KW-1185">Reference proteome</keyword>
<dbReference type="GO" id="GO:0006351">
    <property type="term" value="P:DNA-templated transcription"/>
    <property type="evidence" value="ECO:0007669"/>
    <property type="project" value="InterPro"/>
</dbReference>
<feature type="compositionally biased region" description="Polar residues" evidence="3">
    <location>
        <begin position="183"/>
        <end position="192"/>
    </location>
</feature>
<dbReference type="PANTHER" id="PTHR31668:SF30">
    <property type="entry name" value="ZN(II)2CYS6 TRANSCRIPTION FACTOR (EUROFUNG)"/>
    <property type="match status" value="1"/>
</dbReference>
<reference evidence="5" key="1">
    <citation type="submission" date="2023-02" db="EMBL/GenBank/DDBJ databases">
        <title>Identification and recombinant expression of a fungal hydrolase from Papiliotrema laurentii that hydrolyzes apple cutin and clears colloidal polyester polyurethane.</title>
        <authorList>
            <consortium name="DOE Joint Genome Institute"/>
            <person name="Roman V.A."/>
            <person name="Bojanowski C."/>
            <person name="Crable B.R."/>
            <person name="Wagner D.N."/>
            <person name="Hung C.S."/>
            <person name="Nadeau L.J."/>
            <person name="Schratz L."/>
            <person name="Haridas S."/>
            <person name="Pangilinan J."/>
            <person name="Lipzen A."/>
            <person name="Na H."/>
            <person name="Yan M."/>
            <person name="Ng V."/>
            <person name="Grigoriev I.V."/>
            <person name="Spatafora J.W."/>
            <person name="Barlow D."/>
            <person name="Biffinger J."/>
            <person name="Kelley-Loughnane N."/>
            <person name="Varaljay V.A."/>
            <person name="Crookes-Goodson W.J."/>
        </authorList>
    </citation>
    <scope>NUCLEOTIDE SEQUENCE</scope>
    <source>
        <strain evidence="5">5307AH</strain>
    </source>
</reference>
<evidence type="ECO:0000256" key="2">
    <source>
        <dbReference type="ARBA" id="ARBA00023242"/>
    </source>
</evidence>
<feature type="region of interest" description="Disordered" evidence="3">
    <location>
        <begin position="1"/>
        <end position="192"/>
    </location>
</feature>
<comment type="caution">
    <text evidence="5">The sequence shown here is derived from an EMBL/GenBank/DDBJ whole genome shotgun (WGS) entry which is preliminary data.</text>
</comment>
<organism evidence="5 6">
    <name type="scientific">Papiliotrema laurentii</name>
    <name type="common">Cryptococcus laurentii</name>
    <dbReference type="NCBI Taxonomy" id="5418"/>
    <lineage>
        <taxon>Eukaryota</taxon>
        <taxon>Fungi</taxon>
        <taxon>Dikarya</taxon>
        <taxon>Basidiomycota</taxon>
        <taxon>Agaricomycotina</taxon>
        <taxon>Tremellomycetes</taxon>
        <taxon>Tremellales</taxon>
        <taxon>Rhynchogastremaceae</taxon>
        <taxon>Papiliotrema</taxon>
    </lineage>
</organism>
<feature type="domain" description="Zn(2)-C6 fungal-type" evidence="4">
    <location>
        <begin position="194"/>
        <end position="233"/>
    </location>
</feature>
<name>A0AAD9FRX9_PAPLA</name>
<dbReference type="InterPro" id="IPR036864">
    <property type="entry name" value="Zn2-C6_fun-type_DNA-bd_sf"/>
</dbReference>
<feature type="compositionally biased region" description="Basic and acidic residues" evidence="3">
    <location>
        <begin position="92"/>
        <end position="113"/>
    </location>
</feature>
<dbReference type="SUPFAM" id="SSF57701">
    <property type="entry name" value="Zn2/Cys6 DNA-binding domain"/>
    <property type="match status" value="1"/>
</dbReference>